<gene>
    <name evidence="1" type="ORF">HF682_11015</name>
</gene>
<dbReference type="InterPro" id="IPR043767">
    <property type="entry name" value="DUF5713"/>
</dbReference>
<dbReference type="EMBL" id="JABAIM010000002">
    <property type="protein sequence ID" value="NLR75692.1"/>
    <property type="molecule type" value="Genomic_DNA"/>
</dbReference>
<proteinExistence type="predicted"/>
<dbReference type="Pfam" id="PF18977">
    <property type="entry name" value="DUF5713"/>
    <property type="match status" value="1"/>
</dbReference>
<name>A0A847SII1_9NEIS</name>
<evidence type="ECO:0000313" key="1">
    <source>
        <dbReference type="EMBL" id="NLR75692.1"/>
    </source>
</evidence>
<comment type="caution">
    <text evidence="1">The sequence shown here is derived from an EMBL/GenBank/DDBJ whole genome shotgun (WGS) entry which is preliminary data.</text>
</comment>
<sequence>MPLSNTELRHHAFLAELYRDPYYPPHVLDLGRGILQQLCEAIEENQPQDLEELYALTHAATEAFNRLQQAFWDAGSDLETVARDDIAGEFMLIARCYGFPQADAEDLVAPRDW</sequence>
<keyword evidence="2" id="KW-1185">Reference proteome</keyword>
<accession>A0A847SII1</accession>
<organism evidence="1 2">
    <name type="scientific">Leeia aquatica</name>
    <dbReference type="NCBI Taxonomy" id="2725557"/>
    <lineage>
        <taxon>Bacteria</taxon>
        <taxon>Pseudomonadati</taxon>
        <taxon>Pseudomonadota</taxon>
        <taxon>Betaproteobacteria</taxon>
        <taxon>Neisseriales</taxon>
        <taxon>Leeiaceae</taxon>
        <taxon>Leeia</taxon>
    </lineage>
</organism>
<reference evidence="1 2" key="1">
    <citation type="submission" date="2020-04" db="EMBL/GenBank/DDBJ databases">
        <title>Draft genome of Leeia sp. IMCC25680.</title>
        <authorList>
            <person name="Song J."/>
            <person name="Cho J.-C."/>
        </authorList>
    </citation>
    <scope>NUCLEOTIDE SEQUENCE [LARGE SCALE GENOMIC DNA]</scope>
    <source>
        <strain evidence="1 2">IMCC25680</strain>
    </source>
</reference>
<evidence type="ECO:0000313" key="2">
    <source>
        <dbReference type="Proteomes" id="UP000587991"/>
    </source>
</evidence>
<dbReference type="AlphaFoldDB" id="A0A847SII1"/>
<protein>
    <submittedName>
        <fullName evidence="1">Uncharacterized protein</fullName>
    </submittedName>
</protein>
<dbReference type="Proteomes" id="UP000587991">
    <property type="component" value="Unassembled WGS sequence"/>
</dbReference>
<dbReference type="RefSeq" id="WP_168877340.1">
    <property type="nucleotide sequence ID" value="NZ_JABAIM010000002.1"/>
</dbReference>